<feature type="domain" description="Acyltransferase 3" evidence="2">
    <location>
        <begin position="11"/>
        <end position="327"/>
    </location>
</feature>
<keyword evidence="4" id="KW-0012">Acyltransferase</keyword>
<gene>
    <name evidence="4" type="ORF">C2E16_05565</name>
</gene>
<evidence type="ECO:0000259" key="2">
    <source>
        <dbReference type="Pfam" id="PF01757"/>
    </source>
</evidence>
<dbReference type="Pfam" id="PF01757">
    <property type="entry name" value="Acyl_transf_3"/>
    <property type="match status" value="1"/>
</dbReference>
<dbReference type="Pfam" id="PF19040">
    <property type="entry name" value="SGNH"/>
    <property type="match status" value="1"/>
</dbReference>
<feature type="transmembrane region" description="Helical" evidence="1">
    <location>
        <begin position="310"/>
        <end position="331"/>
    </location>
</feature>
<evidence type="ECO:0000313" key="4">
    <source>
        <dbReference type="EMBL" id="AUY24431.1"/>
    </source>
</evidence>
<keyword evidence="1" id="KW-1133">Transmembrane helix</keyword>
<feature type="transmembrane region" description="Helical" evidence="1">
    <location>
        <begin position="138"/>
        <end position="158"/>
    </location>
</feature>
<evidence type="ECO:0000313" key="5">
    <source>
        <dbReference type="Proteomes" id="UP000237673"/>
    </source>
</evidence>
<keyword evidence="5" id="KW-1185">Reference proteome</keyword>
<feature type="transmembrane region" description="Helical" evidence="1">
    <location>
        <begin position="78"/>
        <end position="97"/>
    </location>
</feature>
<keyword evidence="1" id="KW-0472">Membrane</keyword>
<dbReference type="GeneID" id="84630482"/>
<feature type="domain" description="SGNH" evidence="3">
    <location>
        <begin position="403"/>
        <end position="643"/>
    </location>
</feature>
<evidence type="ECO:0000259" key="3">
    <source>
        <dbReference type="Pfam" id="PF19040"/>
    </source>
</evidence>
<dbReference type="Proteomes" id="UP000237673">
    <property type="component" value="Chromosome"/>
</dbReference>
<dbReference type="InterPro" id="IPR050879">
    <property type="entry name" value="Acyltransferase_3"/>
</dbReference>
<dbReference type="GO" id="GO:0016746">
    <property type="term" value="F:acyltransferase activity"/>
    <property type="evidence" value="ECO:0007669"/>
    <property type="project" value="UniProtKB-KW"/>
</dbReference>
<keyword evidence="1" id="KW-0812">Transmembrane</keyword>
<evidence type="ECO:0000256" key="1">
    <source>
        <dbReference type="SAM" id="Phobius"/>
    </source>
</evidence>
<dbReference type="PANTHER" id="PTHR23028">
    <property type="entry name" value="ACETYLTRANSFERASE"/>
    <property type="match status" value="1"/>
</dbReference>
<sequence>MNQQNALKWRADIDGLRALAILLVVGFHAGIAPLSGGFIGVDAFFVISGFLIGGIINKEIGQGVFSFKNFYIRRIRRIAPALFFMMAVIFALCYLLLSPLEFRDLTKYGTFVFLSLPNVALLKGSDYFSSSADLNPLLMTWSLGIEEQFYFILPFILLLASRRRWSAKTVIWTLSLLSLVASIILTPVNVKNAFYLLHTRAWELGAGVLLALYLPQPVGGKAANSLTLSGLLLLILPAMLLEKGNSFPGFLALLPVLGAVLLLAARGSISRWLLENRPMRYIGKVSYSWYLWHWPLLSIARICSDRPLNVTQALVICALAFAVAALSWHWVEQPFRRPSGSDRKVIAGYCLISSVAAVAFFSAYMMGGLKYRMNDLVNEGEKYKITAQSNPCLRDYGTSTPSYNKLCLPDTSTPGVALLGDSHAAALRSAVAQYALKKHKPLLQITKASCPFLAGVTRYVSDHPNHARQCQQFNEAAMNIALSDKVDEVIISAYWTSGISILPGFGYRDIAGNIDDNYVAFNQGMEQAIARLQAAGKKITIIEDVPNLDVDPLRLHNNRNIPLRKELNQFLTRWNGMPMPGDRTHLFHLPELKMERMLTAWRDRGVKVVSIKENLCSTEGCLISRDNMPLYYDANHLTELGSNIALGDRL</sequence>
<feature type="transmembrane region" description="Helical" evidence="1">
    <location>
        <begin position="37"/>
        <end position="57"/>
    </location>
</feature>
<dbReference type="PANTHER" id="PTHR23028:SF53">
    <property type="entry name" value="ACYL_TRANSF_3 DOMAIN-CONTAINING PROTEIN"/>
    <property type="match status" value="1"/>
</dbReference>
<feature type="transmembrane region" description="Helical" evidence="1">
    <location>
        <begin position="170"/>
        <end position="188"/>
    </location>
</feature>
<feature type="transmembrane region" description="Helical" evidence="1">
    <location>
        <begin position="12"/>
        <end position="31"/>
    </location>
</feature>
<feature type="transmembrane region" description="Helical" evidence="1">
    <location>
        <begin position="346"/>
        <end position="366"/>
    </location>
</feature>
<proteinExistence type="predicted"/>
<dbReference type="InterPro" id="IPR043968">
    <property type="entry name" value="SGNH"/>
</dbReference>
<feature type="transmembrane region" description="Helical" evidence="1">
    <location>
        <begin position="247"/>
        <end position="269"/>
    </location>
</feature>
<keyword evidence="4" id="KW-0808">Transferase</keyword>
<dbReference type="RefSeq" id="WP_084970420.1">
    <property type="nucleotide sequence ID" value="NZ_CAXOMJ010000018.1"/>
</dbReference>
<name>A0ABN5H7G1_9GAMM</name>
<reference evidence="4 5" key="1">
    <citation type="submission" date="2018-01" db="EMBL/GenBank/DDBJ databases">
        <title>Complete and assembled Genome of Pantoea calida DSM22759T.</title>
        <authorList>
            <person name="Stevens M.J.A."/>
            <person name="Zurfluh K."/>
            <person name="Stephan R."/>
        </authorList>
    </citation>
    <scope>NUCLEOTIDE SEQUENCE [LARGE SCALE GENOMIC DNA]</scope>
    <source>
        <strain evidence="4 5">DSM 22759</strain>
    </source>
</reference>
<organism evidence="4 5">
    <name type="scientific">Mixta calida</name>
    <dbReference type="NCBI Taxonomy" id="665913"/>
    <lineage>
        <taxon>Bacteria</taxon>
        <taxon>Pseudomonadati</taxon>
        <taxon>Pseudomonadota</taxon>
        <taxon>Gammaproteobacteria</taxon>
        <taxon>Enterobacterales</taxon>
        <taxon>Erwiniaceae</taxon>
        <taxon>Mixta</taxon>
    </lineage>
</organism>
<accession>A0ABN5H7G1</accession>
<dbReference type="EMBL" id="CP026378">
    <property type="protein sequence ID" value="AUY24431.1"/>
    <property type="molecule type" value="Genomic_DNA"/>
</dbReference>
<feature type="transmembrane region" description="Helical" evidence="1">
    <location>
        <begin position="222"/>
        <end position="241"/>
    </location>
</feature>
<protein>
    <submittedName>
        <fullName evidence="4">Acyltransferase</fullName>
    </submittedName>
</protein>
<dbReference type="InterPro" id="IPR002656">
    <property type="entry name" value="Acyl_transf_3_dom"/>
</dbReference>